<dbReference type="EMBL" id="HBUF01560932">
    <property type="protein sequence ID" value="CAG6762323.1"/>
    <property type="molecule type" value="Transcribed_RNA"/>
</dbReference>
<evidence type="ECO:0000313" key="1">
    <source>
        <dbReference type="EMBL" id="CAG6762325.1"/>
    </source>
</evidence>
<proteinExistence type="predicted"/>
<reference evidence="1" key="1">
    <citation type="submission" date="2021-05" db="EMBL/GenBank/DDBJ databases">
        <authorList>
            <person name="Alioto T."/>
            <person name="Alioto T."/>
            <person name="Gomez Garrido J."/>
        </authorList>
    </citation>
    <scope>NUCLEOTIDE SEQUENCE</scope>
</reference>
<sequence>MVTRVPSTIDTGAFHSVDGSGLSSCGSSFDPMDCLGCRNTFDAIVSWPNCSRLKFAAIRDLRYPMTSGWGWFVSDSKAMGTLSAQTRSTGNYWKILTPQANYTWCLLASMISTSSGSASPLRMQMKRI</sequence>
<protein>
    <submittedName>
        <fullName evidence="1">Uncharacterized protein</fullName>
    </submittedName>
</protein>
<dbReference type="EMBL" id="HBUF01262403">
    <property type="protein sequence ID" value="CAG6683279.1"/>
    <property type="molecule type" value="Transcribed_RNA"/>
</dbReference>
<dbReference type="EMBL" id="HBUF01262405">
    <property type="protein sequence ID" value="CAG6683286.1"/>
    <property type="molecule type" value="Transcribed_RNA"/>
</dbReference>
<dbReference type="AlphaFoldDB" id="A0A8D9ABX7"/>
<dbReference type="EMBL" id="HBUF01262404">
    <property type="protein sequence ID" value="CAG6683282.1"/>
    <property type="molecule type" value="Transcribed_RNA"/>
</dbReference>
<name>A0A8D9ABX7_9HEMI</name>
<organism evidence="1">
    <name type="scientific">Cacopsylla melanoneura</name>
    <dbReference type="NCBI Taxonomy" id="428564"/>
    <lineage>
        <taxon>Eukaryota</taxon>
        <taxon>Metazoa</taxon>
        <taxon>Ecdysozoa</taxon>
        <taxon>Arthropoda</taxon>
        <taxon>Hexapoda</taxon>
        <taxon>Insecta</taxon>
        <taxon>Pterygota</taxon>
        <taxon>Neoptera</taxon>
        <taxon>Paraneoptera</taxon>
        <taxon>Hemiptera</taxon>
        <taxon>Sternorrhyncha</taxon>
        <taxon>Psylloidea</taxon>
        <taxon>Psyllidae</taxon>
        <taxon>Psyllinae</taxon>
        <taxon>Cacopsylla</taxon>
    </lineage>
</organism>
<dbReference type="EMBL" id="HBUF01379142">
    <property type="protein sequence ID" value="CAG6729538.1"/>
    <property type="molecule type" value="Transcribed_RNA"/>
</dbReference>
<dbReference type="EMBL" id="HBUF01379141">
    <property type="protein sequence ID" value="CAG6729536.1"/>
    <property type="molecule type" value="Transcribed_RNA"/>
</dbReference>
<dbReference type="EMBL" id="HBUF01262402">
    <property type="protein sequence ID" value="CAG6683276.1"/>
    <property type="molecule type" value="Transcribed_RNA"/>
</dbReference>
<accession>A0A8D9ABX7</accession>
<dbReference type="EMBL" id="HBUF01560933">
    <property type="protein sequence ID" value="CAG6762325.1"/>
    <property type="molecule type" value="Transcribed_RNA"/>
</dbReference>